<evidence type="ECO:0008006" key="5">
    <source>
        <dbReference type="Google" id="ProtNLM"/>
    </source>
</evidence>
<evidence type="ECO:0000313" key="3">
    <source>
        <dbReference type="EMBL" id="KAG2382991.1"/>
    </source>
</evidence>
<feature type="compositionally biased region" description="Polar residues" evidence="2">
    <location>
        <begin position="47"/>
        <end position="60"/>
    </location>
</feature>
<organism evidence="3 4">
    <name type="scientific">Naegleria lovaniensis</name>
    <name type="common">Amoeba</name>
    <dbReference type="NCBI Taxonomy" id="51637"/>
    <lineage>
        <taxon>Eukaryota</taxon>
        <taxon>Discoba</taxon>
        <taxon>Heterolobosea</taxon>
        <taxon>Tetramitia</taxon>
        <taxon>Eutetramitia</taxon>
        <taxon>Vahlkampfiidae</taxon>
        <taxon>Naegleria</taxon>
    </lineage>
</organism>
<feature type="region of interest" description="Disordered" evidence="2">
    <location>
        <begin position="738"/>
        <end position="757"/>
    </location>
</feature>
<proteinExistence type="predicted"/>
<dbReference type="AlphaFoldDB" id="A0AA88GPN8"/>
<feature type="compositionally biased region" description="Low complexity" evidence="2">
    <location>
        <begin position="232"/>
        <end position="243"/>
    </location>
</feature>
<evidence type="ECO:0000313" key="4">
    <source>
        <dbReference type="Proteomes" id="UP000816034"/>
    </source>
</evidence>
<evidence type="ECO:0000256" key="2">
    <source>
        <dbReference type="SAM" id="MobiDB-lite"/>
    </source>
</evidence>
<feature type="compositionally biased region" description="Polar residues" evidence="2">
    <location>
        <begin position="244"/>
        <end position="260"/>
    </location>
</feature>
<dbReference type="Proteomes" id="UP000816034">
    <property type="component" value="Unassembled WGS sequence"/>
</dbReference>
<accession>A0AA88GPN8</accession>
<feature type="coiled-coil region" evidence="1">
    <location>
        <begin position="939"/>
        <end position="999"/>
    </location>
</feature>
<protein>
    <recommendedName>
        <fullName evidence="5">Centrosomal protein of 162 kDa</fullName>
    </recommendedName>
</protein>
<feature type="region of interest" description="Disordered" evidence="2">
    <location>
        <begin position="31"/>
        <end position="60"/>
    </location>
</feature>
<keyword evidence="4" id="KW-1185">Reference proteome</keyword>
<sequence length="1023" mass="119228">MMGKRTLTSSAGSSIRRFEDEDKNLEAFLNEIDSDEDSPKKVRSAAARTSTSNYVQNTTESVRSFRGLGIPSSTPPNNNLFNSIKSVGSDYNQFTSKELLSKSGTSDAFSSADYKQMLNSGYQNSSGNYNTLKSTAKSAVTVSTIPAADDIDSSSEGRVFENLDDLGYGDEELVLSDDQSSTLKSTLKSSDSFPVYSTSKTDSLNILTNKQPNNTNHHISLSQPTKPNNDQSNSSVKPNSPKKTFSQSPKETKTSTCQTSSDIMKDIAEKDGMINILKKELQLKEQQILQLRTEMEIERRQKYNVADESIQAIVDQYDKFIQVRIEENNDKEVIEGFQKIKARNQELEMELMDKQEEIEQLHSRIKTMKTELVSTQNESNPQIFQKQISKLTKQVTELQEENLALRDEIQKQMDVINFNSQLEIDDKELNQTSKSVEDENEQLRRQIANNEKFLIEYQRQNEKLGKENRELHNEIKKLRNDLGTINRKKALGEHTTSDTQSKLHSKIKELQEQLHHERDTHSRREADLLDQIERVKKSKEELEKNLQMLDPKKLENQHIFMKSVEEKIQNAEKVYNEKMKELCTRLQAQKEMEEHYEQQEETIKHQDRQLYNLKNRIRDLETTLFDIESRLKEKERESRDLKNENADLWKEKKDFHKLKERISFLETELSSKDENINSLTQELEKTKLENEKKMNELSIKSKKVEALKDREMETRLKELKDFYIKKQNELNNTIKELSRGKKIPPPKSPGKAQHDPAVVSHDVKNDDKKNDGINVEFLKDELNAKQLVIEELNAKISELEKLHQQQQNQNTSVISDGKGFEAKVAEESELLFEIRKLQKEKEELERKLEVSEMNKEYIKENAKEQVKTAFAEMNELREKHKLVIKDLEERHVQEMNYQERLFKEEIESYKHIIENTTKVNSKQEQIVEDSSENSRILMLRQLASRLENIESKHKIKEMELERELNETKYRYEVKITSLKQQLELTIQQKNQQVLQLKTSLDNLVSTLHKLKLAQNDHHVFSMV</sequence>
<dbReference type="GeneID" id="68097413"/>
<dbReference type="EMBL" id="PYSW02000022">
    <property type="protein sequence ID" value="KAG2382991.1"/>
    <property type="molecule type" value="Genomic_DNA"/>
</dbReference>
<evidence type="ECO:0000256" key="1">
    <source>
        <dbReference type="SAM" id="Coils"/>
    </source>
</evidence>
<feature type="compositionally biased region" description="Polar residues" evidence="2">
    <location>
        <begin position="205"/>
        <end position="231"/>
    </location>
</feature>
<gene>
    <name evidence="3" type="ORF">C9374_004958</name>
</gene>
<feature type="coiled-coil region" evidence="1">
    <location>
        <begin position="525"/>
        <end position="710"/>
    </location>
</feature>
<feature type="coiled-coil region" evidence="1">
    <location>
        <begin position="775"/>
        <end position="890"/>
    </location>
</feature>
<dbReference type="RefSeq" id="XP_044548670.1">
    <property type="nucleotide sequence ID" value="XM_044694654.1"/>
</dbReference>
<reference evidence="3 4" key="1">
    <citation type="journal article" date="2018" name="BMC Genomics">
        <title>The genome of Naegleria lovaniensis, the basis for a comparative approach to unravel pathogenicity factors of the human pathogenic amoeba N. fowleri.</title>
        <authorList>
            <person name="Liechti N."/>
            <person name="Schurch N."/>
            <person name="Bruggmann R."/>
            <person name="Wittwer M."/>
        </authorList>
    </citation>
    <scope>NUCLEOTIDE SEQUENCE [LARGE SCALE GENOMIC DNA]</scope>
    <source>
        <strain evidence="3 4">ATCC 30569</strain>
    </source>
</reference>
<name>A0AA88GPN8_NAELO</name>
<feature type="region of interest" description="Disordered" evidence="2">
    <location>
        <begin position="205"/>
        <end position="260"/>
    </location>
</feature>
<keyword evidence="1" id="KW-0175">Coiled coil</keyword>
<comment type="caution">
    <text evidence="3">The sequence shown here is derived from an EMBL/GenBank/DDBJ whole genome shotgun (WGS) entry which is preliminary data.</text>
</comment>
<feature type="coiled-coil region" evidence="1">
    <location>
        <begin position="337"/>
        <end position="488"/>
    </location>
</feature>
<feature type="coiled-coil region" evidence="1">
    <location>
        <begin position="274"/>
        <end position="301"/>
    </location>
</feature>